<dbReference type="PANTHER" id="PTHR43798:SF5">
    <property type="entry name" value="MONOACYLGLYCEROL LIPASE ABHD6"/>
    <property type="match status" value="1"/>
</dbReference>
<dbReference type="InterPro" id="IPR029058">
    <property type="entry name" value="AB_hydrolase_fold"/>
</dbReference>
<comment type="caution">
    <text evidence="2">The sequence shown here is derived from an EMBL/GenBank/DDBJ whole genome shotgun (WGS) entry which is preliminary data.</text>
</comment>
<dbReference type="GO" id="GO:0046464">
    <property type="term" value="P:acylglycerol catabolic process"/>
    <property type="evidence" value="ECO:0007669"/>
    <property type="project" value="TreeGrafter"/>
</dbReference>
<dbReference type="GO" id="GO:0016020">
    <property type="term" value="C:membrane"/>
    <property type="evidence" value="ECO:0007669"/>
    <property type="project" value="TreeGrafter"/>
</dbReference>
<dbReference type="InterPro" id="IPR050266">
    <property type="entry name" value="AB_hydrolase_sf"/>
</dbReference>
<proteinExistence type="predicted"/>
<reference evidence="2 3" key="1">
    <citation type="submission" date="2019-11" db="EMBL/GenBank/DDBJ databases">
        <title>Pseudooceanicola pacifica sp. nov., isolated from deep-sea sediment of the Pacific Ocean.</title>
        <authorList>
            <person name="Lyu L."/>
        </authorList>
    </citation>
    <scope>NUCLEOTIDE SEQUENCE [LARGE SCALE GENOMIC DNA]</scope>
    <source>
        <strain evidence="2 3">216_PA32_1</strain>
    </source>
</reference>
<dbReference type="GO" id="GO:0047372">
    <property type="term" value="F:monoacylglycerol lipase activity"/>
    <property type="evidence" value="ECO:0007669"/>
    <property type="project" value="TreeGrafter"/>
</dbReference>
<evidence type="ECO:0000259" key="1">
    <source>
        <dbReference type="Pfam" id="PF12697"/>
    </source>
</evidence>
<gene>
    <name evidence="2" type="ORF">GLS40_02400</name>
</gene>
<dbReference type="AlphaFoldDB" id="A0A844WAS5"/>
<keyword evidence="3" id="KW-1185">Reference proteome</keyword>
<accession>A0A844WAS5</accession>
<dbReference type="InterPro" id="IPR000073">
    <property type="entry name" value="AB_hydrolase_1"/>
</dbReference>
<dbReference type="SUPFAM" id="SSF53474">
    <property type="entry name" value="alpha/beta-Hydrolases"/>
    <property type="match status" value="1"/>
</dbReference>
<dbReference type="Gene3D" id="3.40.50.1820">
    <property type="entry name" value="alpha/beta hydrolase"/>
    <property type="match status" value="1"/>
</dbReference>
<feature type="domain" description="AB hydrolase-1" evidence="1">
    <location>
        <begin position="26"/>
        <end position="253"/>
    </location>
</feature>
<evidence type="ECO:0000313" key="3">
    <source>
        <dbReference type="Proteomes" id="UP000443843"/>
    </source>
</evidence>
<dbReference type="RefSeq" id="WP_160380995.1">
    <property type="nucleotide sequence ID" value="NZ_WNXQ01000001.1"/>
</dbReference>
<dbReference type="PRINTS" id="PR00111">
    <property type="entry name" value="ABHYDROLASE"/>
</dbReference>
<evidence type="ECO:0000313" key="2">
    <source>
        <dbReference type="EMBL" id="MWB76872.1"/>
    </source>
</evidence>
<protein>
    <submittedName>
        <fullName evidence="2">Alpha/beta fold hydrolase</fullName>
    </submittedName>
</protein>
<keyword evidence="2" id="KW-0378">Hydrolase</keyword>
<dbReference type="Proteomes" id="UP000443843">
    <property type="component" value="Unassembled WGS sequence"/>
</dbReference>
<dbReference type="PANTHER" id="PTHR43798">
    <property type="entry name" value="MONOACYLGLYCEROL LIPASE"/>
    <property type="match status" value="1"/>
</dbReference>
<name>A0A844WAS5_9RHOB</name>
<dbReference type="Pfam" id="PF12697">
    <property type="entry name" value="Abhydrolase_6"/>
    <property type="match status" value="1"/>
</dbReference>
<organism evidence="2 3">
    <name type="scientific">Pseudooceanicola pacificus</name>
    <dbReference type="NCBI Taxonomy" id="2676438"/>
    <lineage>
        <taxon>Bacteria</taxon>
        <taxon>Pseudomonadati</taxon>
        <taxon>Pseudomonadota</taxon>
        <taxon>Alphaproteobacteria</taxon>
        <taxon>Rhodobacterales</taxon>
        <taxon>Paracoccaceae</taxon>
        <taxon>Pseudooceanicola</taxon>
    </lineage>
</organism>
<sequence>MPDQWIETPGFATRYRMESRCDGPVLVLVHEMGGTLESFDPVIGQLDRPVLRYDMRGFGLASKAVKVQQMSGLGTDLVALLDALQIAGPCDIAGVAVGGAVALHVAAHHPGRVRSVFATSPVTGIAGDRRPGLLELADRMEADGLAPLADSWLATGWPERQRTDPALFAAYRARWLGNDPRSFAATYRMLATLGMEDDLPRIACPAMIVGARQDAFRPAEAVRKAAGLIPGATYCEVDGGHFLPLQQPQLYADLLAGWLTRR</sequence>
<dbReference type="EMBL" id="WNXQ01000001">
    <property type="protein sequence ID" value="MWB76872.1"/>
    <property type="molecule type" value="Genomic_DNA"/>
</dbReference>